<dbReference type="Proteomes" id="UP000004105">
    <property type="component" value="Unassembled WGS sequence"/>
</dbReference>
<name>F2BDZ9_9NEIS</name>
<evidence type="ECO:0000313" key="2">
    <source>
        <dbReference type="Proteomes" id="UP000004105"/>
    </source>
</evidence>
<keyword evidence="2" id="KW-1185">Reference proteome</keyword>
<accession>F2BDZ9</accession>
<dbReference type="EMBL" id="AFAY01000042">
    <property type="protein sequence ID" value="EGF10318.1"/>
    <property type="molecule type" value="Genomic_DNA"/>
</dbReference>
<dbReference type="AlphaFoldDB" id="F2BDZ9"/>
<sequence length="60" mass="6474">MSSSLWFSDGLHASGGRLKNGGAYSNAIGRPRLPERRFSDGLIKAVLKKRRAAQFGGLTL</sequence>
<organism evidence="1 2">
    <name type="scientific">Neisseria bacilliformis ATCC BAA-1200</name>
    <dbReference type="NCBI Taxonomy" id="888742"/>
    <lineage>
        <taxon>Bacteria</taxon>
        <taxon>Pseudomonadati</taxon>
        <taxon>Pseudomonadota</taxon>
        <taxon>Betaproteobacteria</taxon>
        <taxon>Neisseriales</taxon>
        <taxon>Neisseriaceae</taxon>
        <taxon>Neisseria</taxon>
    </lineage>
</organism>
<protein>
    <submittedName>
        <fullName evidence="1">Uncharacterized protein</fullName>
    </submittedName>
</protein>
<proteinExistence type="predicted"/>
<gene>
    <name evidence="1" type="ORF">HMPREF9123_1955</name>
</gene>
<dbReference type="HOGENOM" id="CLU_2936794_0_0_4"/>
<evidence type="ECO:0000313" key="1">
    <source>
        <dbReference type="EMBL" id="EGF10318.1"/>
    </source>
</evidence>
<comment type="caution">
    <text evidence="1">The sequence shown here is derived from an EMBL/GenBank/DDBJ whole genome shotgun (WGS) entry which is preliminary data.</text>
</comment>
<reference evidence="1 2" key="1">
    <citation type="submission" date="2011-02" db="EMBL/GenBank/DDBJ databases">
        <authorList>
            <person name="Muzny D."/>
            <person name="Qin X."/>
            <person name="Deng J."/>
            <person name="Jiang H."/>
            <person name="Liu Y."/>
            <person name="Qu J."/>
            <person name="Song X.-Z."/>
            <person name="Zhang L."/>
            <person name="Thornton R."/>
            <person name="Coyle M."/>
            <person name="Francisco L."/>
            <person name="Jackson L."/>
            <person name="Javaid M."/>
            <person name="Korchina V."/>
            <person name="Kovar C."/>
            <person name="Mata R."/>
            <person name="Mathew T."/>
            <person name="Ngo R."/>
            <person name="Nguyen L."/>
            <person name="Nguyen N."/>
            <person name="Okwuonu G."/>
            <person name="Ongeri F."/>
            <person name="Pham C."/>
            <person name="Simmons D."/>
            <person name="Wilczek-Boney K."/>
            <person name="Hale W."/>
            <person name="Jakkamsetti A."/>
            <person name="Pham P."/>
            <person name="Ruth R."/>
            <person name="San Lucas F."/>
            <person name="Warren J."/>
            <person name="Zhang J."/>
            <person name="Zhao Z."/>
            <person name="Zhou C."/>
            <person name="Zhu D."/>
            <person name="Lee S."/>
            <person name="Bess C."/>
            <person name="Blankenburg K."/>
            <person name="Forbes L."/>
            <person name="Fu Q."/>
            <person name="Gubbala S."/>
            <person name="Hirani K."/>
            <person name="Jayaseelan J.C."/>
            <person name="Lara F."/>
            <person name="Munidasa M."/>
            <person name="Palculict T."/>
            <person name="Patil S."/>
            <person name="Pu L.-L."/>
            <person name="Saada N."/>
            <person name="Tang L."/>
            <person name="Weissenberger G."/>
            <person name="Zhu Y."/>
            <person name="Hemphill L."/>
            <person name="Shang Y."/>
            <person name="Youmans B."/>
            <person name="Ayvaz T."/>
            <person name="Ross M."/>
            <person name="Santibanez J."/>
            <person name="Aqrawi P."/>
            <person name="Gross S."/>
            <person name="Joshi V."/>
            <person name="Fowler G."/>
            <person name="Nazareth L."/>
            <person name="Reid J."/>
            <person name="Worley K."/>
            <person name="Petrosino J."/>
            <person name="Highlander S."/>
            <person name="Gibbs R."/>
        </authorList>
    </citation>
    <scope>NUCLEOTIDE SEQUENCE [LARGE SCALE GENOMIC DNA]</scope>
    <source>
        <strain evidence="1 2">ATCC BAA-1200</strain>
    </source>
</reference>